<dbReference type="PANTHER" id="PTHR32246">
    <property type="entry name" value="INGRESSION PROTEIN FIC1"/>
    <property type="match status" value="1"/>
</dbReference>
<dbReference type="SMART" id="SM00239">
    <property type="entry name" value="C2"/>
    <property type="match status" value="1"/>
</dbReference>
<organism evidence="2 3">
    <name type="scientific">Trapa natans</name>
    <name type="common">Water chestnut</name>
    <dbReference type="NCBI Taxonomy" id="22666"/>
    <lineage>
        <taxon>Eukaryota</taxon>
        <taxon>Viridiplantae</taxon>
        <taxon>Streptophyta</taxon>
        <taxon>Embryophyta</taxon>
        <taxon>Tracheophyta</taxon>
        <taxon>Spermatophyta</taxon>
        <taxon>Magnoliopsida</taxon>
        <taxon>eudicotyledons</taxon>
        <taxon>Gunneridae</taxon>
        <taxon>Pentapetalae</taxon>
        <taxon>rosids</taxon>
        <taxon>malvids</taxon>
        <taxon>Myrtales</taxon>
        <taxon>Lythraceae</taxon>
        <taxon>Trapa</taxon>
    </lineage>
</organism>
<reference evidence="2 3" key="1">
    <citation type="journal article" date="2023" name="Hortic Res">
        <title>Pangenome of water caltrop reveals structural variations and asymmetric subgenome divergence after allopolyploidization.</title>
        <authorList>
            <person name="Zhang X."/>
            <person name="Chen Y."/>
            <person name="Wang L."/>
            <person name="Yuan Y."/>
            <person name="Fang M."/>
            <person name="Shi L."/>
            <person name="Lu R."/>
            <person name="Comes H.P."/>
            <person name="Ma Y."/>
            <person name="Chen Y."/>
            <person name="Huang G."/>
            <person name="Zhou Y."/>
            <person name="Zheng Z."/>
            <person name="Qiu Y."/>
        </authorList>
    </citation>
    <scope>NUCLEOTIDE SEQUENCE [LARGE SCALE GENOMIC DNA]</scope>
    <source>
        <strain evidence="2">F231</strain>
    </source>
</reference>
<evidence type="ECO:0000259" key="1">
    <source>
        <dbReference type="PROSITE" id="PS50004"/>
    </source>
</evidence>
<dbReference type="Gene3D" id="2.60.40.150">
    <property type="entry name" value="C2 domain"/>
    <property type="match status" value="1"/>
</dbReference>
<dbReference type="CDD" id="cd04051">
    <property type="entry name" value="C2_SRC2_like"/>
    <property type="match status" value="1"/>
</dbReference>
<dbReference type="AlphaFoldDB" id="A0AAN7KQW7"/>
<dbReference type="InterPro" id="IPR000008">
    <property type="entry name" value="C2_dom"/>
</dbReference>
<protein>
    <recommendedName>
        <fullName evidence="1">C2 domain-containing protein</fullName>
    </recommendedName>
</protein>
<dbReference type="Proteomes" id="UP001346149">
    <property type="component" value="Unassembled WGS sequence"/>
</dbReference>
<proteinExistence type="predicted"/>
<feature type="domain" description="C2" evidence="1">
    <location>
        <begin position="33"/>
        <end position="165"/>
    </location>
</feature>
<evidence type="ECO:0000313" key="3">
    <source>
        <dbReference type="Proteomes" id="UP001346149"/>
    </source>
</evidence>
<dbReference type="GO" id="GO:0006952">
    <property type="term" value="P:defense response"/>
    <property type="evidence" value="ECO:0007669"/>
    <property type="project" value="InterPro"/>
</dbReference>
<dbReference type="SUPFAM" id="SSF49562">
    <property type="entry name" value="C2 domain (Calcium/lipid-binding domain, CaLB)"/>
    <property type="match status" value="1"/>
</dbReference>
<evidence type="ECO:0000313" key="2">
    <source>
        <dbReference type="EMBL" id="KAK4769088.1"/>
    </source>
</evidence>
<dbReference type="InterPro" id="IPR035892">
    <property type="entry name" value="C2_domain_sf"/>
</dbReference>
<accession>A0AAN7KQW7</accession>
<dbReference type="Pfam" id="PF00168">
    <property type="entry name" value="C2"/>
    <property type="match status" value="1"/>
</dbReference>
<name>A0AAN7KQW7_TRANT</name>
<dbReference type="PANTHER" id="PTHR32246:SF17">
    <property type="entry name" value="BON1-ASSOCIATED PROTEIN 2"/>
    <property type="match status" value="1"/>
</dbReference>
<keyword evidence="3" id="KW-1185">Reference proteome</keyword>
<comment type="caution">
    <text evidence="2">The sequence shown here is derived from an EMBL/GenBank/DDBJ whole genome shotgun (WGS) entry which is preliminary data.</text>
</comment>
<dbReference type="PROSITE" id="PS50004">
    <property type="entry name" value="C2"/>
    <property type="match status" value="1"/>
</dbReference>
<gene>
    <name evidence="2" type="ORF">SAY86_027238</name>
</gene>
<dbReference type="EMBL" id="JAXQNO010000021">
    <property type="protein sequence ID" value="KAK4769088.1"/>
    <property type="molecule type" value="Genomic_DNA"/>
</dbReference>
<dbReference type="InterPro" id="IPR044750">
    <property type="entry name" value="C2_SRC2/BAP"/>
</dbReference>
<sequence length="240" mass="26442">MFNYKSATPMNLSSCPREFRIQFQKKDSICLLSSSRSIPSLNYLCCNSTLYKRPTMQSVEITILSAQNLRVGKTPMKKSAFVTVRAESAGECCTTAAASAGEGGGNLTWNEKLAVDLQPADLRSGFITVEVHCKVTSSKNKLVGGVRVPVSDFLPGFLPGDNLQFLSYRLWDPTYERNGVINISVRVKSPEQLGRRCSHAMQVMQPVKAIGVPFREGYRKGLSGAVTGVPVVWFGRHYTH</sequence>